<dbReference type="STRING" id="52586.A0A0B1P669"/>
<accession>A0A0B1P669</accession>
<dbReference type="InterPro" id="IPR007699">
    <property type="entry name" value="SGS_dom"/>
</dbReference>
<comment type="caution">
    <text evidence="5">The sequence shown here is derived from an EMBL/GenBank/DDBJ whole genome shotgun (WGS) entry which is preliminary data.</text>
</comment>
<dbReference type="EMBL" id="JNVN01002269">
    <property type="protein sequence ID" value="KHJ32174.1"/>
    <property type="molecule type" value="Genomic_DNA"/>
</dbReference>
<evidence type="ECO:0000313" key="5">
    <source>
        <dbReference type="EMBL" id="KHJ32174.1"/>
    </source>
</evidence>
<gene>
    <name evidence="5" type="ORF">EV44_g1128</name>
</gene>
<reference evidence="5 6" key="1">
    <citation type="journal article" date="2014" name="BMC Genomics">
        <title>Adaptive genomic structural variation in the grape powdery mildew pathogen, Erysiphe necator.</title>
        <authorList>
            <person name="Jones L."/>
            <person name="Riaz S."/>
            <person name="Morales-Cruz A."/>
            <person name="Amrine K.C."/>
            <person name="McGuire B."/>
            <person name="Gubler W.D."/>
            <person name="Walker M.A."/>
            <person name="Cantu D."/>
        </authorList>
    </citation>
    <scope>NUCLEOTIDE SEQUENCE [LARGE SCALE GENOMIC DNA]</scope>
    <source>
        <strain evidence="6">c</strain>
    </source>
</reference>
<evidence type="ECO:0000256" key="2">
    <source>
        <dbReference type="SAM" id="MobiDB-lite"/>
    </source>
</evidence>
<dbReference type="GO" id="GO:0051087">
    <property type="term" value="F:protein-folding chaperone binding"/>
    <property type="evidence" value="ECO:0007669"/>
    <property type="project" value="InterPro"/>
</dbReference>
<dbReference type="CDD" id="cd06466">
    <property type="entry name" value="p23_CS_SGT1_like"/>
    <property type="match status" value="1"/>
</dbReference>
<evidence type="ECO:0000256" key="1">
    <source>
        <dbReference type="ARBA" id="ARBA00008509"/>
    </source>
</evidence>
<keyword evidence="6" id="KW-1185">Reference proteome</keyword>
<evidence type="ECO:0000259" key="3">
    <source>
        <dbReference type="PROSITE" id="PS51048"/>
    </source>
</evidence>
<dbReference type="InterPro" id="IPR044563">
    <property type="entry name" value="Sgt1-like"/>
</dbReference>
<feature type="compositionally biased region" description="Polar residues" evidence="2">
    <location>
        <begin position="151"/>
        <end position="160"/>
    </location>
</feature>
<dbReference type="InterPro" id="IPR008978">
    <property type="entry name" value="HSP20-like_chaperone"/>
</dbReference>
<dbReference type="InterPro" id="IPR007052">
    <property type="entry name" value="CS_dom"/>
</dbReference>
<organism evidence="5 6">
    <name type="scientific">Uncinula necator</name>
    <name type="common">Grape powdery mildew</name>
    <dbReference type="NCBI Taxonomy" id="52586"/>
    <lineage>
        <taxon>Eukaryota</taxon>
        <taxon>Fungi</taxon>
        <taxon>Dikarya</taxon>
        <taxon>Ascomycota</taxon>
        <taxon>Pezizomycotina</taxon>
        <taxon>Leotiomycetes</taxon>
        <taxon>Erysiphales</taxon>
        <taxon>Erysiphaceae</taxon>
        <taxon>Erysiphe</taxon>
    </lineage>
</organism>
<dbReference type="OMA" id="KSGPKNW"/>
<dbReference type="PROSITE" id="PS51048">
    <property type="entry name" value="SGS"/>
    <property type="match status" value="1"/>
</dbReference>
<dbReference type="HOGENOM" id="CLU_039532_3_1_1"/>
<dbReference type="AlphaFoldDB" id="A0A0B1P669"/>
<feature type="domain" description="CS" evidence="4">
    <location>
        <begin position="183"/>
        <end position="275"/>
    </location>
</feature>
<proteinExistence type="inferred from homology"/>
<feature type="domain" description="SGS" evidence="3">
    <location>
        <begin position="307"/>
        <end position="393"/>
    </location>
</feature>
<feature type="region of interest" description="Disordered" evidence="2">
    <location>
        <begin position="143"/>
        <end position="167"/>
    </location>
</feature>
<sequence>MSGDAIKGKALLDSGDYQSAVKYLSEALKSSQAPTWLLLRSTAHHRLGKHGPALHDANKALLISINRGKRELIAESHYRRGIVLHGLRQYGDSRMCFYWARKYNEKLPGLSMWISRVSKDYDANGGEQAECNAITVKEVPDVVEEHEQKIESPQSHQSSLLDKENEKSKINVPAEGINSALPNSKIRHEWYQSNNTVTVEILAKNTPKETITVNIQERSLEVSFTNTSAQNTCYFAFEPLFSKIDISKSSYRATPHKIEISLHKSNSGVKWPSLELSESVSLKETLEDIQDVRNDSNDIKTRSQAPVYPTSSKTGPKNWDTVIGKEAEEDDADGPDAFFKMLYRNADPDTKRAMIKSYQESNGTSLSTQWSDVGSRKFEIIPPEGVEVKKWDT</sequence>
<dbReference type="Pfam" id="PF04969">
    <property type="entry name" value="CS"/>
    <property type="match status" value="1"/>
</dbReference>
<dbReference type="SUPFAM" id="SSF49764">
    <property type="entry name" value="HSP20-like chaperones"/>
    <property type="match status" value="1"/>
</dbReference>
<dbReference type="Gene3D" id="2.60.40.790">
    <property type="match status" value="1"/>
</dbReference>
<dbReference type="Gene3D" id="1.25.40.10">
    <property type="entry name" value="Tetratricopeptide repeat domain"/>
    <property type="match status" value="1"/>
</dbReference>
<name>A0A0B1P669_UNCNE</name>
<dbReference type="PANTHER" id="PTHR45862">
    <property type="entry name" value="PROTEIN SGT1 HOMOLOG"/>
    <property type="match status" value="1"/>
</dbReference>
<dbReference type="Pfam" id="PF05002">
    <property type="entry name" value="SGS"/>
    <property type="match status" value="1"/>
</dbReference>
<dbReference type="SUPFAM" id="SSF48452">
    <property type="entry name" value="TPR-like"/>
    <property type="match status" value="1"/>
</dbReference>
<dbReference type="InterPro" id="IPR011990">
    <property type="entry name" value="TPR-like_helical_dom_sf"/>
</dbReference>
<protein>
    <submittedName>
        <fullName evidence="5">Putative sgt1 and cs domain containing protein</fullName>
    </submittedName>
</protein>
<evidence type="ECO:0000313" key="6">
    <source>
        <dbReference type="Proteomes" id="UP000030854"/>
    </source>
</evidence>
<comment type="similarity">
    <text evidence="1">Belongs to the SGT1 family.</text>
</comment>
<dbReference type="PROSITE" id="PS51203">
    <property type="entry name" value="CS"/>
    <property type="match status" value="1"/>
</dbReference>
<evidence type="ECO:0000259" key="4">
    <source>
        <dbReference type="PROSITE" id="PS51203"/>
    </source>
</evidence>
<dbReference type="Proteomes" id="UP000030854">
    <property type="component" value="Unassembled WGS sequence"/>
</dbReference>